<proteinExistence type="predicted"/>
<gene>
    <name evidence="1" type="ORF">M3M40_06895</name>
</gene>
<dbReference type="EMBL" id="CP097119">
    <property type="protein sequence ID" value="USS89960.1"/>
    <property type="molecule type" value="Genomic_DNA"/>
</dbReference>
<evidence type="ECO:0000313" key="2">
    <source>
        <dbReference type="Proteomes" id="UP001055911"/>
    </source>
</evidence>
<name>A0A9Q9E2M7_9LACO</name>
<evidence type="ECO:0000313" key="1">
    <source>
        <dbReference type="EMBL" id="USS89960.1"/>
    </source>
</evidence>
<protein>
    <submittedName>
        <fullName evidence="1">Uncharacterized protein</fullName>
    </submittedName>
</protein>
<reference evidence="1" key="1">
    <citation type="submission" date="2022-05" db="EMBL/GenBank/DDBJ databases">
        <authorList>
            <person name="Oliphant S.A."/>
            <person name="Watson-Haigh N.S."/>
            <person name="Sumby K.M."/>
            <person name="Gardner J.M."/>
            <person name="Jiranek V."/>
        </authorList>
    </citation>
    <scope>NUCLEOTIDE SEQUENCE</scope>
    <source>
        <strain evidence="1">KI4_B1</strain>
    </source>
</reference>
<keyword evidence="2" id="KW-1185">Reference proteome</keyword>
<accession>A0A9Q9E2M7</accession>
<dbReference type="AlphaFoldDB" id="A0A9Q9E2M7"/>
<sequence length="83" mass="10032">MEMTERQLIQEILNTVDVIYDFENVDEDTKEYTLLIKRQTGDVRDLNVINDEMKHYFNEANFDYQEEVEPAEIDCDIRVQIKR</sequence>
<organism evidence="1 2">
    <name type="scientific">Fructilactobacillus cliffordii</name>
    <dbReference type="NCBI Taxonomy" id="2940299"/>
    <lineage>
        <taxon>Bacteria</taxon>
        <taxon>Bacillati</taxon>
        <taxon>Bacillota</taxon>
        <taxon>Bacilli</taxon>
        <taxon>Lactobacillales</taxon>
        <taxon>Lactobacillaceae</taxon>
        <taxon>Fructilactobacillus</taxon>
    </lineage>
</organism>
<dbReference type="RefSeq" id="WP_252767506.1">
    <property type="nucleotide sequence ID" value="NZ_CP097117.1"/>
</dbReference>
<dbReference type="Proteomes" id="UP001055911">
    <property type="component" value="Chromosome"/>
</dbReference>